<evidence type="ECO:0000313" key="1">
    <source>
        <dbReference type="EMBL" id="TFU91439.1"/>
    </source>
</evidence>
<comment type="caution">
    <text evidence="1">The sequence shown here is derived from an EMBL/GenBank/DDBJ whole genome shotgun (WGS) entry which is preliminary data.</text>
</comment>
<proteinExistence type="predicted"/>
<name>A0A4Y9IUF8_9BACT</name>
<sequence length="156" mass="18551">MRGIDLLPIDDERKARLKEFALQYKKFARIIVEVISVTNSRIIVRVEQKEAINDTFLSKKELEERVRDMFKGEIPEKYKLTISAVDFDRRDIEAINIESIVKKMEKLNLKQKDLCAHLGIDKSSLSLTIGEQRELTKWQKACFYYFFKYYEQSNFK</sequence>
<dbReference type="Proteomes" id="UP000298285">
    <property type="component" value="Unassembled WGS sequence"/>
</dbReference>
<gene>
    <name evidence="1" type="ORF">E4T88_00685</name>
</gene>
<dbReference type="OrthoDB" id="1045370at2"/>
<organism evidence="1 2">
    <name type="scientific">Dysgonomonas mossii</name>
    <dbReference type="NCBI Taxonomy" id="163665"/>
    <lineage>
        <taxon>Bacteria</taxon>
        <taxon>Pseudomonadati</taxon>
        <taxon>Bacteroidota</taxon>
        <taxon>Bacteroidia</taxon>
        <taxon>Bacteroidales</taxon>
        <taxon>Dysgonomonadaceae</taxon>
        <taxon>Dysgonomonas</taxon>
    </lineage>
</organism>
<dbReference type="InterPro" id="IPR010982">
    <property type="entry name" value="Lambda_DNA-bd_dom_sf"/>
</dbReference>
<evidence type="ECO:0000313" key="2">
    <source>
        <dbReference type="Proteomes" id="UP000298285"/>
    </source>
</evidence>
<protein>
    <submittedName>
        <fullName evidence="1">Uncharacterized protein</fullName>
    </submittedName>
</protein>
<accession>A0A4Y9IUF8</accession>
<dbReference type="SUPFAM" id="SSF47413">
    <property type="entry name" value="lambda repressor-like DNA-binding domains"/>
    <property type="match status" value="1"/>
</dbReference>
<dbReference type="GO" id="GO:0003677">
    <property type="term" value="F:DNA binding"/>
    <property type="evidence" value="ECO:0007669"/>
    <property type="project" value="InterPro"/>
</dbReference>
<dbReference type="AlphaFoldDB" id="A0A4Y9IUF8"/>
<reference evidence="1 2" key="1">
    <citation type="submission" date="2019-03" db="EMBL/GenBank/DDBJ databases">
        <title>Diversity of the mouse oral microbiome.</title>
        <authorList>
            <person name="Joseph S."/>
            <person name="Aduse-Opoku J."/>
            <person name="Curtis M."/>
            <person name="Wade W."/>
            <person name="Hashim A."/>
        </authorList>
    </citation>
    <scope>NUCLEOTIDE SEQUENCE [LARGE SCALE GENOMIC DNA]</scope>
    <source>
        <strain evidence="1 2">P11</strain>
    </source>
</reference>
<dbReference type="EMBL" id="SPPK01000001">
    <property type="protein sequence ID" value="TFU91439.1"/>
    <property type="molecule type" value="Genomic_DNA"/>
</dbReference>